<evidence type="ECO:0000259" key="3">
    <source>
        <dbReference type="PROSITE" id="PS50835"/>
    </source>
</evidence>
<dbReference type="PANTHER" id="PTHR23268">
    <property type="entry name" value="T-CELL RECEPTOR BETA CHAIN"/>
    <property type="match status" value="1"/>
</dbReference>
<dbReference type="Proteomes" id="UP000314986">
    <property type="component" value="Unassembled WGS sequence"/>
</dbReference>
<keyword evidence="2" id="KW-0391">Immunity</keyword>
<dbReference type="SUPFAM" id="SSF48726">
    <property type="entry name" value="Immunoglobulin"/>
    <property type="match status" value="1"/>
</dbReference>
<dbReference type="GO" id="GO:0002376">
    <property type="term" value="P:immune system process"/>
    <property type="evidence" value="ECO:0007669"/>
    <property type="project" value="UniProtKB-KW"/>
</dbReference>
<dbReference type="Pfam" id="PF07686">
    <property type="entry name" value="V-set"/>
    <property type="match status" value="1"/>
</dbReference>
<evidence type="ECO:0000256" key="1">
    <source>
        <dbReference type="ARBA" id="ARBA00022729"/>
    </source>
</evidence>
<dbReference type="PROSITE" id="PS50835">
    <property type="entry name" value="IG_LIKE"/>
    <property type="match status" value="1"/>
</dbReference>
<dbReference type="CDD" id="cd00099">
    <property type="entry name" value="IgV"/>
    <property type="match status" value="1"/>
</dbReference>
<dbReference type="InterPro" id="IPR013783">
    <property type="entry name" value="Ig-like_fold"/>
</dbReference>
<keyword evidence="1" id="KW-0732">Signal</keyword>
<reference evidence="4" key="5">
    <citation type="submission" date="2025-09" db="UniProtKB">
        <authorList>
            <consortium name="Ensembl"/>
        </authorList>
    </citation>
    <scope>IDENTIFICATION</scope>
</reference>
<dbReference type="InterPro" id="IPR050413">
    <property type="entry name" value="TCR_beta_variable"/>
</dbReference>
<proteinExistence type="predicted"/>
<reference evidence="4" key="4">
    <citation type="submission" date="2025-08" db="UniProtKB">
        <authorList>
            <consortium name="Ensembl"/>
        </authorList>
    </citation>
    <scope>IDENTIFICATION</scope>
</reference>
<keyword evidence="5" id="KW-1185">Reference proteome</keyword>
<sequence>ETPGPSRGQDDGCYIVFAGLSLGALVTQEPRTVTAREGETVSLRCSQHDSPLNTMLWYIQPHQGGLTFIGYNQYSTIYEDKFKSGFNITKTPDRMNSTLEISNMNPTQEGVYYCAD</sequence>
<name>A0A4W3H2L2_CALMI</name>
<accession>A0A4W3H2L2</accession>
<dbReference type="InterPro" id="IPR036179">
    <property type="entry name" value="Ig-like_dom_sf"/>
</dbReference>
<reference evidence="5" key="3">
    <citation type="journal article" date="2014" name="Nature">
        <title>Elephant shark genome provides unique insights into gnathostome evolution.</title>
        <authorList>
            <consortium name="International Elephant Shark Genome Sequencing Consortium"/>
            <person name="Venkatesh B."/>
            <person name="Lee A.P."/>
            <person name="Ravi V."/>
            <person name="Maurya A.K."/>
            <person name="Lian M.M."/>
            <person name="Swann J.B."/>
            <person name="Ohta Y."/>
            <person name="Flajnik M.F."/>
            <person name="Sutoh Y."/>
            <person name="Kasahara M."/>
            <person name="Hoon S."/>
            <person name="Gangu V."/>
            <person name="Roy S.W."/>
            <person name="Irimia M."/>
            <person name="Korzh V."/>
            <person name="Kondrychyn I."/>
            <person name="Lim Z.W."/>
            <person name="Tay B.H."/>
            <person name="Tohari S."/>
            <person name="Kong K.W."/>
            <person name="Ho S."/>
            <person name="Lorente-Galdos B."/>
            <person name="Quilez J."/>
            <person name="Marques-Bonet T."/>
            <person name="Raney B.J."/>
            <person name="Ingham P.W."/>
            <person name="Tay A."/>
            <person name="Hillier L.W."/>
            <person name="Minx P."/>
            <person name="Boehm T."/>
            <person name="Wilson R.K."/>
            <person name="Brenner S."/>
            <person name="Warren W.C."/>
        </authorList>
    </citation>
    <scope>NUCLEOTIDE SEQUENCE [LARGE SCALE GENOMIC DNA]</scope>
</reference>
<organism evidence="4 5">
    <name type="scientific">Callorhinchus milii</name>
    <name type="common">Ghost shark</name>
    <dbReference type="NCBI Taxonomy" id="7868"/>
    <lineage>
        <taxon>Eukaryota</taxon>
        <taxon>Metazoa</taxon>
        <taxon>Chordata</taxon>
        <taxon>Craniata</taxon>
        <taxon>Vertebrata</taxon>
        <taxon>Chondrichthyes</taxon>
        <taxon>Holocephali</taxon>
        <taxon>Chimaeriformes</taxon>
        <taxon>Callorhinchidae</taxon>
        <taxon>Callorhinchus</taxon>
    </lineage>
</organism>
<dbReference type="Ensembl" id="ENSCMIT00000010218.1">
    <property type="protein sequence ID" value="ENSCMIP00000009951.1"/>
    <property type="gene ID" value="ENSCMIG00000005249.1"/>
</dbReference>
<evidence type="ECO:0000313" key="5">
    <source>
        <dbReference type="Proteomes" id="UP000314986"/>
    </source>
</evidence>
<dbReference type="OMA" id="TESGLMH"/>
<reference evidence="5" key="1">
    <citation type="journal article" date="2006" name="Science">
        <title>Ancient noncoding elements conserved in the human genome.</title>
        <authorList>
            <person name="Venkatesh B."/>
            <person name="Kirkness E.F."/>
            <person name="Loh Y.H."/>
            <person name="Halpern A.L."/>
            <person name="Lee A.P."/>
            <person name="Johnson J."/>
            <person name="Dandona N."/>
            <person name="Viswanathan L.D."/>
            <person name="Tay A."/>
            <person name="Venter J.C."/>
            <person name="Strausberg R.L."/>
            <person name="Brenner S."/>
        </authorList>
    </citation>
    <scope>NUCLEOTIDE SEQUENCE [LARGE SCALE GENOMIC DNA]</scope>
</reference>
<evidence type="ECO:0000313" key="4">
    <source>
        <dbReference type="Ensembl" id="ENSCMIP00000009951.1"/>
    </source>
</evidence>
<dbReference type="GO" id="GO:0005886">
    <property type="term" value="C:plasma membrane"/>
    <property type="evidence" value="ECO:0007669"/>
    <property type="project" value="TreeGrafter"/>
</dbReference>
<dbReference type="InterPro" id="IPR007110">
    <property type="entry name" value="Ig-like_dom"/>
</dbReference>
<dbReference type="GO" id="GO:0007166">
    <property type="term" value="P:cell surface receptor signaling pathway"/>
    <property type="evidence" value="ECO:0007669"/>
    <property type="project" value="TreeGrafter"/>
</dbReference>
<dbReference type="Gene3D" id="2.60.40.10">
    <property type="entry name" value="Immunoglobulins"/>
    <property type="match status" value="1"/>
</dbReference>
<protein>
    <recommendedName>
        <fullName evidence="3">Ig-like domain-containing protein</fullName>
    </recommendedName>
</protein>
<dbReference type="AlphaFoldDB" id="A0A4W3H2L2"/>
<reference evidence="5" key="2">
    <citation type="journal article" date="2007" name="PLoS Biol.">
        <title>Survey sequencing and comparative analysis of the elephant shark (Callorhinchus milii) genome.</title>
        <authorList>
            <person name="Venkatesh B."/>
            <person name="Kirkness E.F."/>
            <person name="Loh Y.H."/>
            <person name="Halpern A.L."/>
            <person name="Lee A.P."/>
            <person name="Johnson J."/>
            <person name="Dandona N."/>
            <person name="Viswanathan L.D."/>
            <person name="Tay A."/>
            <person name="Venter J.C."/>
            <person name="Strausberg R.L."/>
            <person name="Brenner S."/>
        </authorList>
    </citation>
    <scope>NUCLEOTIDE SEQUENCE [LARGE SCALE GENOMIC DNA]</scope>
</reference>
<evidence type="ECO:0000256" key="2">
    <source>
        <dbReference type="ARBA" id="ARBA00022859"/>
    </source>
</evidence>
<dbReference type="InParanoid" id="A0A4W3H2L2"/>
<dbReference type="SMART" id="SM00406">
    <property type="entry name" value="IGv"/>
    <property type="match status" value="1"/>
</dbReference>
<dbReference type="GeneTree" id="ENSGT00970000196765"/>
<feature type="domain" description="Ig-like" evidence="3">
    <location>
        <begin position="24"/>
        <end position="116"/>
    </location>
</feature>
<dbReference type="InterPro" id="IPR013106">
    <property type="entry name" value="Ig_V-set"/>
</dbReference>